<dbReference type="OrthoDB" id="2117972at2759"/>
<dbReference type="InterPro" id="IPR036047">
    <property type="entry name" value="F-box-like_dom_sf"/>
</dbReference>
<reference evidence="4 5" key="1">
    <citation type="submission" date="2019-07" db="EMBL/GenBank/DDBJ databases">
        <title>Draft genome assembly of a fouling barnacle, Amphibalanus amphitrite (Darwin, 1854): The first reference genome for Thecostraca.</title>
        <authorList>
            <person name="Kim W."/>
        </authorList>
    </citation>
    <scope>NUCLEOTIDE SEQUENCE [LARGE SCALE GENOMIC DNA]</scope>
    <source>
        <strain evidence="4">SNU_AA5</strain>
        <tissue evidence="4">Soma without cirri and trophi</tissue>
    </source>
</reference>
<evidence type="ECO:0000313" key="4">
    <source>
        <dbReference type="EMBL" id="KAF0305568.1"/>
    </source>
</evidence>
<gene>
    <name evidence="4" type="primary">fbxo9_0</name>
    <name evidence="4" type="ORF">FJT64_022814</name>
</gene>
<evidence type="ECO:0000256" key="2">
    <source>
        <dbReference type="SAM" id="MobiDB-lite"/>
    </source>
</evidence>
<dbReference type="PANTHER" id="PTHR12874:SF29">
    <property type="entry name" value="F-BOX ONLY PROTEIN 9"/>
    <property type="match status" value="1"/>
</dbReference>
<dbReference type="GO" id="GO:0019005">
    <property type="term" value="C:SCF ubiquitin ligase complex"/>
    <property type="evidence" value="ECO:0007669"/>
    <property type="project" value="TreeGrafter"/>
</dbReference>
<feature type="compositionally biased region" description="Acidic residues" evidence="2">
    <location>
        <begin position="106"/>
        <end position="119"/>
    </location>
</feature>
<dbReference type="GO" id="GO:0031146">
    <property type="term" value="P:SCF-dependent proteasomal ubiquitin-dependent protein catabolic process"/>
    <property type="evidence" value="ECO:0007669"/>
    <property type="project" value="TreeGrafter"/>
</dbReference>
<keyword evidence="1" id="KW-0833">Ubl conjugation pathway</keyword>
<sequence>MDGSGGSGSPGAAQSGSGVESAGDQEDDPSSSSFLTVLSETSESQNQQPALEDDLEQFRLRWKQEVSQQRQQQQQTAPTSAGSRTAAADTGSATKLDQVAPPAGDGGEDSDEEQEDSPEDVLRRLQQLSLQDARCCQPNVPQTARHISCLPGEVMQLITCWVVSSDLDVRSLDMLALVCRGFYRLARDNAVWKRICRRALGPGAAESSGPSPVWRELYLSRPHLHFNGCYISRASYIRGGELSGYQDHTYRPWHMVHYHRLLRFFADGQLLMLTSADEPAACVGQLQLQRPGTAVPGHYRLKGDRMVAVLSVPREASRRMKSGRVRLRRREMVQYDPGQQMLHIELDVQPFRLVWHSYKVVTVYSNGTESTHAIALNDQYPAMVFSRVRSYTTTSEAPLR</sequence>
<dbReference type="CDD" id="cd22089">
    <property type="entry name" value="F-box_FBXO9"/>
    <property type="match status" value="1"/>
</dbReference>
<feature type="domain" description="F-box" evidence="3">
    <location>
        <begin position="144"/>
        <end position="195"/>
    </location>
</feature>
<proteinExistence type="predicted"/>
<feature type="compositionally biased region" description="Polar residues" evidence="2">
    <location>
        <begin position="30"/>
        <end position="49"/>
    </location>
</feature>
<evidence type="ECO:0000259" key="3">
    <source>
        <dbReference type="PROSITE" id="PS50181"/>
    </source>
</evidence>
<feature type="region of interest" description="Disordered" evidence="2">
    <location>
        <begin position="1"/>
        <end position="121"/>
    </location>
</feature>
<organism evidence="4 5">
    <name type="scientific">Amphibalanus amphitrite</name>
    <name type="common">Striped barnacle</name>
    <name type="synonym">Balanus amphitrite</name>
    <dbReference type="NCBI Taxonomy" id="1232801"/>
    <lineage>
        <taxon>Eukaryota</taxon>
        <taxon>Metazoa</taxon>
        <taxon>Ecdysozoa</taxon>
        <taxon>Arthropoda</taxon>
        <taxon>Crustacea</taxon>
        <taxon>Multicrustacea</taxon>
        <taxon>Cirripedia</taxon>
        <taxon>Thoracica</taxon>
        <taxon>Thoracicalcarea</taxon>
        <taxon>Balanomorpha</taxon>
        <taxon>Balanoidea</taxon>
        <taxon>Balanidae</taxon>
        <taxon>Amphibalaninae</taxon>
        <taxon>Amphibalanus</taxon>
    </lineage>
</organism>
<dbReference type="Gene3D" id="1.20.1280.50">
    <property type="match status" value="1"/>
</dbReference>
<dbReference type="Proteomes" id="UP000440578">
    <property type="component" value="Unassembled WGS sequence"/>
</dbReference>
<dbReference type="PROSITE" id="PS50181">
    <property type="entry name" value="FBOX"/>
    <property type="match status" value="1"/>
</dbReference>
<accession>A0A6A4WTK8</accession>
<dbReference type="Pfam" id="PF19270">
    <property type="entry name" value="FBO_C"/>
    <property type="match status" value="1"/>
</dbReference>
<dbReference type="AlphaFoldDB" id="A0A6A4WTK8"/>
<dbReference type="InterPro" id="IPR001810">
    <property type="entry name" value="F-box_dom"/>
</dbReference>
<name>A0A6A4WTK8_AMPAM</name>
<keyword evidence="5" id="KW-1185">Reference proteome</keyword>
<dbReference type="EMBL" id="VIIS01000742">
    <property type="protein sequence ID" value="KAF0305568.1"/>
    <property type="molecule type" value="Genomic_DNA"/>
</dbReference>
<dbReference type="InterPro" id="IPR045464">
    <property type="entry name" value="Hrt3/FBXO9_C"/>
</dbReference>
<protein>
    <submittedName>
        <fullName evidence="4">F-box only protein 9</fullName>
    </submittedName>
</protein>
<evidence type="ECO:0000256" key="1">
    <source>
        <dbReference type="ARBA" id="ARBA00022786"/>
    </source>
</evidence>
<comment type="caution">
    <text evidence="4">The sequence shown here is derived from an EMBL/GenBank/DDBJ whole genome shotgun (WGS) entry which is preliminary data.</text>
</comment>
<dbReference type="SUPFAM" id="SSF81383">
    <property type="entry name" value="F-box domain"/>
    <property type="match status" value="1"/>
</dbReference>
<dbReference type="GO" id="GO:0005737">
    <property type="term" value="C:cytoplasm"/>
    <property type="evidence" value="ECO:0007669"/>
    <property type="project" value="TreeGrafter"/>
</dbReference>
<evidence type="ECO:0000313" key="5">
    <source>
        <dbReference type="Proteomes" id="UP000440578"/>
    </source>
</evidence>
<dbReference type="Pfam" id="PF12937">
    <property type="entry name" value="F-box-like"/>
    <property type="match status" value="1"/>
</dbReference>
<dbReference type="PANTHER" id="PTHR12874">
    <property type="entry name" value="F-BOX ONLY PROTEIN 48-RELATED"/>
    <property type="match status" value="1"/>
</dbReference>